<comment type="caution">
    <text evidence="2">The sequence shown here is derived from an EMBL/GenBank/DDBJ whole genome shotgun (WGS) entry which is preliminary data.</text>
</comment>
<feature type="region of interest" description="Disordered" evidence="1">
    <location>
        <begin position="29"/>
        <end position="69"/>
    </location>
</feature>
<reference evidence="2 3" key="1">
    <citation type="journal article" date="2018" name="Evol. Lett.">
        <title>Horizontal gene cluster transfer increased hallucinogenic mushroom diversity.</title>
        <authorList>
            <person name="Reynolds H.T."/>
            <person name="Vijayakumar V."/>
            <person name="Gluck-Thaler E."/>
            <person name="Korotkin H.B."/>
            <person name="Matheny P.B."/>
            <person name="Slot J.C."/>
        </authorList>
    </citation>
    <scope>NUCLEOTIDE SEQUENCE [LARGE SCALE GENOMIC DNA]</scope>
    <source>
        <strain evidence="2 3">2631</strain>
    </source>
</reference>
<evidence type="ECO:0000256" key="1">
    <source>
        <dbReference type="SAM" id="MobiDB-lite"/>
    </source>
</evidence>
<dbReference type="OrthoDB" id="3204463at2759"/>
<dbReference type="AlphaFoldDB" id="A0A409WRT9"/>
<feature type="region of interest" description="Disordered" evidence="1">
    <location>
        <begin position="106"/>
        <end position="158"/>
    </location>
</feature>
<dbReference type="InParanoid" id="A0A409WRT9"/>
<feature type="compositionally biased region" description="Polar residues" evidence="1">
    <location>
        <begin position="123"/>
        <end position="134"/>
    </location>
</feature>
<protein>
    <submittedName>
        <fullName evidence="2">Uncharacterized protein</fullName>
    </submittedName>
</protein>
<dbReference type="EMBL" id="NHYD01003273">
    <property type="protein sequence ID" value="PPQ81233.1"/>
    <property type="molecule type" value="Genomic_DNA"/>
</dbReference>
<evidence type="ECO:0000313" key="2">
    <source>
        <dbReference type="EMBL" id="PPQ81233.1"/>
    </source>
</evidence>
<accession>A0A409WRT9</accession>
<organism evidence="2 3">
    <name type="scientific">Psilocybe cyanescens</name>
    <dbReference type="NCBI Taxonomy" id="93625"/>
    <lineage>
        <taxon>Eukaryota</taxon>
        <taxon>Fungi</taxon>
        <taxon>Dikarya</taxon>
        <taxon>Basidiomycota</taxon>
        <taxon>Agaricomycotina</taxon>
        <taxon>Agaricomycetes</taxon>
        <taxon>Agaricomycetidae</taxon>
        <taxon>Agaricales</taxon>
        <taxon>Agaricineae</taxon>
        <taxon>Strophariaceae</taxon>
        <taxon>Psilocybe</taxon>
    </lineage>
</organism>
<keyword evidence="3" id="KW-1185">Reference proteome</keyword>
<proteinExistence type="predicted"/>
<feature type="compositionally biased region" description="Basic residues" evidence="1">
    <location>
        <begin position="48"/>
        <end position="65"/>
    </location>
</feature>
<name>A0A409WRT9_PSICY</name>
<dbReference type="Proteomes" id="UP000283269">
    <property type="component" value="Unassembled WGS sequence"/>
</dbReference>
<gene>
    <name evidence="2" type="ORF">CVT25_015757</name>
</gene>
<sequence>MPAQPILPQLSLAMPEFVPFERLRSPIHLADSSIERPPPPPTACASSSRRRSKPTSRSVRRRRLNPRVDCRPSHTFDDLPWISTLDAAPEFLNPWDIADLSIIPDSDLSSSGPGPVRSRKSSLRSSPIISTKNTSSPPSLPLPLRDTSLLPSPSVSTPRSRFMPSRVLFHNLMPVSYDCRTEQTRPCITSSHINF</sequence>
<feature type="compositionally biased region" description="Low complexity" evidence="1">
    <location>
        <begin position="142"/>
        <end position="158"/>
    </location>
</feature>
<feature type="compositionally biased region" description="Low complexity" evidence="1">
    <location>
        <begin position="106"/>
        <end position="115"/>
    </location>
</feature>
<evidence type="ECO:0000313" key="3">
    <source>
        <dbReference type="Proteomes" id="UP000283269"/>
    </source>
</evidence>